<evidence type="ECO:0000313" key="1">
    <source>
        <dbReference type="EMBL" id="KRL69117.1"/>
    </source>
</evidence>
<comment type="caution">
    <text evidence="1">The sequence shown here is derived from an EMBL/GenBank/DDBJ whole genome shotgun (WGS) entry which is preliminary data.</text>
</comment>
<dbReference type="CDD" id="cd02228">
    <property type="entry name" value="cupin_EutQ"/>
    <property type="match status" value="1"/>
</dbReference>
<evidence type="ECO:0008006" key="3">
    <source>
        <dbReference type="Google" id="ProtNLM"/>
    </source>
</evidence>
<gene>
    <name evidence="1" type="ORF">FC85_GL002338</name>
</gene>
<proteinExistence type="predicted"/>
<dbReference type="InterPro" id="IPR011051">
    <property type="entry name" value="RmlC_Cupin_sf"/>
</dbReference>
<dbReference type="EMBL" id="AZEY01000020">
    <property type="protein sequence ID" value="KRL69117.1"/>
    <property type="molecule type" value="Genomic_DNA"/>
</dbReference>
<evidence type="ECO:0000313" key="2">
    <source>
        <dbReference type="Proteomes" id="UP000052013"/>
    </source>
</evidence>
<dbReference type="SUPFAM" id="SSF51182">
    <property type="entry name" value="RmlC-like cupins"/>
    <property type="match status" value="1"/>
</dbReference>
<dbReference type="RefSeq" id="WP_057863962.1">
    <property type="nucleotide sequence ID" value="NZ_AZEY01000020.1"/>
</dbReference>
<dbReference type="STRING" id="1423739.FC85_GL002338"/>
<dbReference type="PANTHER" id="PTHR36169:SF1">
    <property type="entry name" value="ACETATE KINASE EUTQ"/>
    <property type="match status" value="1"/>
</dbReference>
<organism evidence="1 2">
    <name type="scientific">Lentilactobacillus diolivorans DSM 14421</name>
    <dbReference type="NCBI Taxonomy" id="1423739"/>
    <lineage>
        <taxon>Bacteria</taxon>
        <taxon>Bacillati</taxon>
        <taxon>Bacillota</taxon>
        <taxon>Bacilli</taxon>
        <taxon>Lactobacillales</taxon>
        <taxon>Lactobacillaceae</taxon>
        <taxon>Lentilactobacillus</taxon>
    </lineage>
</organism>
<dbReference type="Pfam" id="PF06249">
    <property type="entry name" value="EutQ"/>
    <property type="match status" value="1"/>
</dbReference>
<sequence length="147" mass="16418">MNIDREKIEEIVRRVLAENLNVNGNATPDGLITVDTPNWHVTEENRMDTGNPSDQVYTKDFFTLEESPRLGCGLMVMKHTTFDWKLNYDEIDYVISGSLSVIGKNGTATANAGQMILIPKGSQIQFSAPDEARFIYTTYPADWAGQA</sequence>
<dbReference type="InterPro" id="IPR010424">
    <property type="entry name" value="EutQ"/>
</dbReference>
<protein>
    <recommendedName>
        <fullName evidence="3">Ethanolamine utilization protein EutQ</fullName>
    </recommendedName>
</protein>
<dbReference type="Proteomes" id="UP000052013">
    <property type="component" value="Unassembled WGS sequence"/>
</dbReference>
<reference evidence="1 2" key="1">
    <citation type="journal article" date="2015" name="Genome Announc.">
        <title>Expanding the biotechnology potential of lactobacilli through comparative genomics of 213 strains and associated genera.</title>
        <authorList>
            <person name="Sun Z."/>
            <person name="Harris H.M."/>
            <person name="McCann A."/>
            <person name="Guo C."/>
            <person name="Argimon S."/>
            <person name="Zhang W."/>
            <person name="Yang X."/>
            <person name="Jeffery I.B."/>
            <person name="Cooney J.C."/>
            <person name="Kagawa T.F."/>
            <person name="Liu W."/>
            <person name="Song Y."/>
            <person name="Salvetti E."/>
            <person name="Wrobel A."/>
            <person name="Rasinkangas P."/>
            <person name="Parkhill J."/>
            <person name="Rea M.C."/>
            <person name="O'Sullivan O."/>
            <person name="Ritari J."/>
            <person name="Douillard F.P."/>
            <person name="Paul Ross R."/>
            <person name="Yang R."/>
            <person name="Briner A.E."/>
            <person name="Felis G.E."/>
            <person name="de Vos W.M."/>
            <person name="Barrangou R."/>
            <person name="Klaenhammer T.R."/>
            <person name="Caufield P.W."/>
            <person name="Cui Y."/>
            <person name="Zhang H."/>
            <person name="O'Toole P.W."/>
        </authorList>
    </citation>
    <scope>NUCLEOTIDE SEQUENCE [LARGE SCALE GENOMIC DNA]</scope>
    <source>
        <strain evidence="1 2">DSM 14421</strain>
    </source>
</reference>
<dbReference type="InterPro" id="IPR014710">
    <property type="entry name" value="RmlC-like_jellyroll"/>
</dbReference>
<name>A0A0R1SI93_9LACO</name>
<dbReference type="Gene3D" id="2.60.120.10">
    <property type="entry name" value="Jelly Rolls"/>
    <property type="match status" value="1"/>
</dbReference>
<accession>A0A0R1SI93</accession>
<dbReference type="AlphaFoldDB" id="A0A0R1SI93"/>
<dbReference type="PANTHER" id="PTHR36169">
    <property type="entry name" value="ETHANOLAMINE UTILIZATION PROTEIN EUTQ"/>
    <property type="match status" value="1"/>
</dbReference>
<dbReference type="PATRIC" id="fig|1423739.3.peg.2431"/>